<evidence type="ECO:0000313" key="1">
    <source>
        <dbReference type="EMBL" id="VFB02198.1"/>
    </source>
</evidence>
<proteinExistence type="predicted"/>
<accession>A0A4U8WHR7</accession>
<reference evidence="1 2" key="1">
    <citation type="submission" date="2019-02" db="EMBL/GenBank/DDBJ databases">
        <authorList>
            <consortium name="Pathogen Informatics"/>
        </authorList>
    </citation>
    <scope>NUCLEOTIDE SEQUENCE [LARGE SCALE GENOMIC DNA]</scope>
    <source>
        <strain evidence="1 2">3012STDY6944375</strain>
    </source>
</reference>
<dbReference type="SUPFAM" id="SSF48452">
    <property type="entry name" value="TPR-like"/>
    <property type="match status" value="1"/>
</dbReference>
<dbReference type="EMBL" id="LR215974">
    <property type="protein sequence ID" value="VFB02198.1"/>
    <property type="molecule type" value="Genomic_DNA"/>
</dbReference>
<dbReference type="Gene3D" id="1.25.40.10">
    <property type="entry name" value="Tetratricopeptide repeat domain"/>
    <property type="match status" value="1"/>
</dbReference>
<evidence type="ECO:0000313" key="2">
    <source>
        <dbReference type="Proteomes" id="UP000290013"/>
    </source>
</evidence>
<dbReference type="AlphaFoldDB" id="A0A4U8WHR7"/>
<organism evidence="1 2">
    <name type="scientific">Chryseobacterium taihuense</name>
    <dbReference type="NCBI Taxonomy" id="1141221"/>
    <lineage>
        <taxon>Bacteria</taxon>
        <taxon>Pseudomonadati</taxon>
        <taxon>Bacteroidota</taxon>
        <taxon>Flavobacteriia</taxon>
        <taxon>Flavobacteriales</taxon>
        <taxon>Weeksellaceae</taxon>
        <taxon>Chryseobacterium group</taxon>
        <taxon>Chryseobacterium</taxon>
    </lineage>
</organism>
<protein>
    <submittedName>
        <fullName evidence="1">Tetratricopeptide repeat</fullName>
    </submittedName>
</protein>
<dbReference type="InterPro" id="IPR011990">
    <property type="entry name" value="TPR-like_helical_dom_sf"/>
</dbReference>
<sequence length="400" mass="46883">MVFIMLKSHNKMKYVILISFLLLFIKCKGQNSSEEVRTSKNDTIILSSGIYVLTPNDKEIRDLKLKHGDENFYVIADDANYYMAEISGLSKIKITYPRFSKLVFKEEGFILDKSKYDNNWLVIDYHKGDKPKIYSLLDYYLSLNEKSKSKESTSTKSIKTEGSSLVVNNKYFDDLIVNAMSLTTNLEIIDETQFYLIYEYSASATKMKQVYNFNCVNSKVYLLSKEILKYGLQGASFNKIYLKNYILDDKKLSDLEDIGSSIPSNFLPAKSLAYTQLLDNDFHKLGIIKYNRTNEERFMNYNLNNTDNIKQFYIENMDKLNNTAYYFERSKNYKESIFLLKEIIKKEPNRVVAWLNIADAYWGNNQKREAKEAYQKYISLMKSQKKDLKKIPQRAQERSK</sequence>
<dbReference type="Proteomes" id="UP000290013">
    <property type="component" value="Chromosome"/>
</dbReference>
<dbReference type="KEGG" id="ctai:NCTC12078_00172"/>
<name>A0A4U8WHR7_9FLAO</name>
<gene>
    <name evidence="1" type="ORF">NCTC12078_00172</name>
</gene>